<proteinExistence type="predicted"/>
<sequence length="231" mass="26740">MKHITVKNVVAYLFTILCVNAGMAQTQESVAGECTCPENNYAPADVNLLFDFTNNKKIVACGYVIQEEQPDVLSEFVLAECGRDSIIDFWDAMTVCRLAFREDTLWVQELYELPIGPDLQPVEIVWAIERFAYQDDRLTREKQLNRNLKLYDNSTIDKILQRYKQMDDFLNDDKMVLVDQLFVAALSGKAEAKAAFFDFHRRFPDLDGAYLHQYRILTEMLSAWENKDQPL</sequence>
<organism evidence="2 3">
    <name type="scientific">Sphingobacterium populi</name>
    <dbReference type="NCBI Taxonomy" id="1812824"/>
    <lineage>
        <taxon>Bacteria</taxon>
        <taxon>Pseudomonadati</taxon>
        <taxon>Bacteroidota</taxon>
        <taxon>Sphingobacteriia</taxon>
        <taxon>Sphingobacteriales</taxon>
        <taxon>Sphingobacteriaceae</taxon>
        <taxon>Sphingobacterium</taxon>
    </lineage>
</organism>
<name>A0ABW5UI94_9SPHI</name>
<evidence type="ECO:0000256" key="1">
    <source>
        <dbReference type="SAM" id="SignalP"/>
    </source>
</evidence>
<evidence type="ECO:0000313" key="2">
    <source>
        <dbReference type="EMBL" id="MFD2744489.1"/>
    </source>
</evidence>
<evidence type="ECO:0000313" key="3">
    <source>
        <dbReference type="Proteomes" id="UP001597418"/>
    </source>
</evidence>
<keyword evidence="1" id="KW-0732">Signal</keyword>
<comment type="caution">
    <text evidence="2">The sequence shown here is derived from an EMBL/GenBank/DDBJ whole genome shotgun (WGS) entry which is preliminary data.</text>
</comment>
<dbReference type="RefSeq" id="WP_066751917.1">
    <property type="nucleotide sequence ID" value="NZ_JBHUMB010000014.1"/>
</dbReference>
<reference evidence="3" key="1">
    <citation type="journal article" date="2019" name="Int. J. Syst. Evol. Microbiol.">
        <title>The Global Catalogue of Microorganisms (GCM) 10K type strain sequencing project: providing services to taxonomists for standard genome sequencing and annotation.</title>
        <authorList>
            <consortium name="The Broad Institute Genomics Platform"/>
            <consortium name="The Broad Institute Genome Sequencing Center for Infectious Disease"/>
            <person name="Wu L."/>
            <person name="Ma J."/>
        </authorList>
    </citation>
    <scope>NUCLEOTIDE SEQUENCE [LARGE SCALE GENOMIC DNA]</scope>
    <source>
        <strain evidence="3">KCTC 42247</strain>
    </source>
</reference>
<dbReference type="Proteomes" id="UP001597418">
    <property type="component" value="Unassembled WGS sequence"/>
</dbReference>
<feature type="signal peptide" evidence="1">
    <location>
        <begin position="1"/>
        <end position="24"/>
    </location>
</feature>
<keyword evidence="3" id="KW-1185">Reference proteome</keyword>
<feature type="chain" id="PRO_5046205070" description="DUF4476 domain-containing protein" evidence="1">
    <location>
        <begin position="25"/>
        <end position="231"/>
    </location>
</feature>
<dbReference type="EMBL" id="JBHUMB010000014">
    <property type="protein sequence ID" value="MFD2744489.1"/>
    <property type="molecule type" value="Genomic_DNA"/>
</dbReference>
<protein>
    <recommendedName>
        <fullName evidence="4">DUF4476 domain-containing protein</fullName>
    </recommendedName>
</protein>
<gene>
    <name evidence="2" type="ORF">ACFSQ6_13915</name>
</gene>
<evidence type="ECO:0008006" key="4">
    <source>
        <dbReference type="Google" id="ProtNLM"/>
    </source>
</evidence>
<accession>A0ABW5UI94</accession>